<evidence type="ECO:0000313" key="3">
    <source>
        <dbReference type="Proteomes" id="UP000028837"/>
    </source>
</evidence>
<reference evidence="2 3" key="1">
    <citation type="submission" date="2014-02" db="EMBL/GenBank/DDBJ databases">
        <authorList>
            <person name="Sibley D."/>
            <person name="Venepally P."/>
            <person name="Karamycheva S."/>
            <person name="Hadjithomas M."/>
            <person name="Khan A."/>
            <person name="Brunk B."/>
            <person name="Roos D."/>
            <person name="Caler E."/>
            <person name="Lorenzi H."/>
        </authorList>
    </citation>
    <scope>NUCLEOTIDE SEQUENCE [LARGE SCALE GENOMIC DNA]</scope>
    <source>
        <strain evidence="2 3">GAB2-2007-GAL-DOM2</strain>
    </source>
</reference>
<feature type="domain" description="CPW-WPC" evidence="1">
    <location>
        <begin position="212"/>
        <end position="258"/>
    </location>
</feature>
<gene>
    <name evidence="2" type="ORF">TGDOM2_263245</name>
</gene>
<evidence type="ECO:0000259" key="1">
    <source>
        <dbReference type="SMART" id="SM01099"/>
    </source>
</evidence>
<dbReference type="OrthoDB" id="329062at2759"/>
<dbReference type="EMBL" id="AHZU02001579">
    <property type="protein sequence ID" value="KFG30918.1"/>
    <property type="molecule type" value="Genomic_DNA"/>
</dbReference>
<dbReference type="VEuPathDB" id="ToxoDB:TGDOM2_263245"/>
<dbReference type="Proteomes" id="UP000028837">
    <property type="component" value="Unassembled WGS sequence"/>
</dbReference>
<dbReference type="AlphaFoldDB" id="A0A086JFK0"/>
<dbReference type="NCBIfam" id="TIGR01492">
    <property type="entry name" value="CPW_WPC"/>
    <property type="match status" value="2"/>
</dbReference>
<accession>A0A086JFK0</accession>
<dbReference type="SMART" id="SM01099">
    <property type="entry name" value="CPW_WPC"/>
    <property type="match status" value="2"/>
</dbReference>
<name>A0A086JFK0_TOXGO</name>
<protein>
    <submittedName>
        <fullName evidence="2">Cpw-wpc domain-containing protein</fullName>
    </submittedName>
</protein>
<evidence type="ECO:0000313" key="2">
    <source>
        <dbReference type="EMBL" id="KFG30918.1"/>
    </source>
</evidence>
<dbReference type="InterPro" id="IPR006387">
    <property type="entry name" value="CPW_WPC_dom"/>
</dbReference>
<feature type="domain" description="CPW-WPC" evidence="1">
    <location>
        <begin position="149"/>
        <end position="210"/>
    </location>
</feature>
<proteinExistence type="predicted"/>
<dbReference type="Pfam" id="PF09717">
    <property type="entry name" value="CPW_WPC"/>
    <property type="match status" value="2"/>
</dbReference>
<comment type="caution">
    <text evidence="2">The sequence shown here is derived from an EMBL/GenBank/DDBJ whole genome shotgun (WGS) entry which is preliminary data.</text>
</comment>
<sequence>MFKFAGSASPRFPCSQMLVNNLQRSSGFTAYSTFVKTMARCPVSYLFFGIIGRVAFSGTVGTANPVESHWPLEVHSLDATTGRLLNAFSRFLDDPTRESNQSQFTQQLTDAALRIIYNVPPSLISQKVEAQTEAAARTMLLPNPDGEGCSARDYSLLCPDDFYDTGDGKSCKALPSYAGNCDKTQDLENATPMDKRAFAARCGANWPCREACSQEYSFLCPQGWANADGQCSAPHTYKGDCVRQKDFRHYDEPSKRKW</sequence>
<organism evidence="2 3">
    <name type="scientific">Toxoplasma gondii GAB2-2007-GAL-DOM2</name>
    <dbReference type="NCBI Taxonomy" id="1130820"/>
    <lineage>
        <taxon>Eukaryota</taxon>
        <taxon>Sar</taxon>
        <taxon>Alveolata</taxon>
        <taxon>Apicomplexa</taxon>
        <taxon>Conoidasida</taxon>
        <taxon>Coccidia</taxon>
        <taxon>Eucoccidiorida</taxon>
        <taxon>Eimeriorina</taxon>
        <taxon>Sarcocystidae</taxon>
        <taxon>Toxoplasma</taxon>
    </lineage>
</organism>